<feature type="region of interest" description="Disordered" evidence="3">
    <location>
        <begin position="34"/>
        <end position="57"/>
    </location>
</feature>
<keyword evidence="1" id="KW-0805">Transcription regulation</keyword>
<gene>
    <name evidence="6" type="ORF">C0Z16_16695</name>
    <name evidence="5" type="ORF">LMG27174_03249</name>
</gene>
<proteinExistence type="predicted"/>
<dbReference type="GO" id="GO:0003700">
    <property type="term" value="F:DNA-binding transcription factor activity"/>
    <property type="evidence" value="ECO:0007669"/>
    <property type="project" value="InterPro"/>
</dbReference>
<dbReference type="Proteomes" id="UP000494205">
    <property type="component" value="Unassembled WGS sequence"/>
</dbReference>
<evidence type="ECO:0000256" key="3">
    <source>
        <dbReference type="SAM" id="MobiDB-lite"/>
    </source>
</evidence>
<accession>A0A2N7WL50</accession>
<dbReference type="EMBL" id="PNXY01000010">
    <property type="protein sequence ID" value="PMS30071.1"/>
    <property type="molecule type" value="Genomic_DNA"/>
</dbReference>
<keyword evidence="7" id="KW-1185">Reference proteome</keyword>
<dbReference type="InterPro" id="IPR009057">
    <property type="entry name" value="Homeodomain-like_sf"/>
</dbReference>
<evidence type="ECO:0000259" key="4">
    <source>
        <dbReference type="PROSITE" id="PS01124"/>
    </source>
</evidence>
<dbReference type="AlphaFoldDB" id="A0A2N7WL50"/>
<evidence type="ECO:0000313" key="6">
    <source>
        <dbReference type="EMBL" id="PMS30071.1"/>
    </source>
</evidence>
<keyword evidence="2" id="KW-0804">Transcription</keyword>
<dbReference type="Proteomes" id="UP000235659">
    <property type="component" value="Unassembled WGS sequence"/>
</dbReference>
<name>A0A2N7WL50_9BURK</name>
<evidence type="ECO:0000256" key="2">
    <source>
        <dbReference type="ARBA" id="ARBA00023163"/>
    </source>
</evidence>
<evidence type="ECO:0000313" key="5">
    <source>
        <dbReference type="EMBL" id="CAB3692747.1"/>
    </source>
</evidence>
<feature type="domain" description="HTH araC/xylS-type" evidence="4">
    <location>
        <begin position="61"/>
        <end position="97"/>
    </location>
</feature>
<sequence length="103" mass="11235">MNKLGRASCLLSTDKWPQVLRLINTTALINIVSSRDTQPGGDETNRQDFAADGVSSGAECDLPVDKISRRSGMGNGPLLARQFRKRFGASPTEFRQRARTGPT</sequence>
<evidence type="ECO:0000256" key="1">
    <source>
        <dbReference type="ARBA" id="ARBA00023015"/>
    </source>
</evidence>
<dbReference type="SUPFAM" id="SSF46689">
    <property type="entry name" value="Homeodomain-like"/>
    <property type="match status" value="1"/>
</dbReference>
<dbReference type="EMBL" id="CADIJZ010000011">
    <property type="protein sequence ID" value="CAB3692747.1"/>
    <property type="molecule type" value="Genomic_DNA"/>
</dbReference>
<protein>
    <recommendedName>
        <fullName evidence="4">HTH araC/xylS-type domain-containing protein</fullName>
    </recommendedName>
</protein>
<reference evidence="5 8" key="2">
    <citation type="submission" date="2020-04" db="EMBL/GenBank/DDBJ databases">
        <authorList>
            <person name="De Canck E."/>
        </authorList>
    </citation>
    <scope>NUCLEOTIDE SEQUENCE [LARGE SCALE GENOMIC DNA]</scope>
    <source>
        <strain evidence="5 8">LMG 27174</strain>
    </source>
</reference>
<reference evidence="6 7" key="1">
    <citation type="submission" date="2018-01" db="EMBL/GenBank/DDBJ databases">
        <title>Whole genome analyses suggest that Burkholderia sensu lato contains two further novel genera in the rhizoxinica-symbiotica group Mycetohabitans gen. nov., and Trinickia gen. nov.: implications for the evolution of diazotrophy and nodulation in the Burkholderiaceae.</title>
        <authorList>
            <person name="Estrada-de los Santos P."/>
            <person name="Palmer M."/>
            <person name="Chavez-Ramirez B."/>
            <person name="Beukes C."/>
            <person name="Steenkamp E.T."/>
            <person name="Hirsch A.M."/>
            <person name="Manyaka P."/>
            <person name="Maluk M."/>
            <person name="Lafos M."/>
            <person name="Crook M."/>
            <person name="Gross E."/>
            <person name="Simon M.F."/>
            <person name="Bueno dos Reis Junior F."/>
            <person name="Poole P.S."/>
            <person name="Venter S.N."/>
            <person name="James E.K."/>
        </authorList>
    </citation>
    <scope>NUCLEOTIDE SEQUENCE [LARGE SCALE GENOMIC DNA]</scope>
    <source>
        <strain evidence="6 7">WSM 3937</strain>
    </source>
</reference>
<evidence type="ECO:0000313" key="8">
    <source>
        <dbReference type="Proteomes" id="UP000494205"/>
    </source>
</evidence>
<dbReference type="PROSITE" id="PS01124">
    <property type="entry name" value="HTH_ARAC_FAMILY_2"/>
    <property type="match status" value="1"/>
</dbReference>
<organism evidence="5 8">
    <name type="scientific">Paraburkholderia rhynchosiae</name>
    <dbReference type="NCBI Taxonomy" id="487049"/>
    <lineage>
        <taxon>Bacteria</taxon>
        <taxon>Pseudomonadati</taxon>
        <taxon>Pseudomonadota</taxon>
        <taxon>Betaproteobacteria</taxon>
        <taxon>Burkholderiales</taxon>
        <taxon>Burkholderiaceae</taxon>
        <taxon>Paraburkholderia</taxon>
    </lineage>
</organism>
<dbReference type="OrthoDB" id="9178898at2"/>
<dbReference type="InterPro" id="IPR018060">
    <property type="entry name" value="HTH_AraC"/>
</dbReference>
<dbReference type="RefSeq" id="WP_102633222.1">
    <property type="nucleotide sequence ID" value="NZ_CADIJZ010000011.1"/>
</dbReference>
<dbReference type="Gene3D" id="1.10.10.60">
    <property type="entry name" value="Homeodomain-like"/>
    <property type="match status" value="1"/>
</dbReference>
<dbReference type="GO" id="GO:0043565">
    <property type="term" value="F:sequence-specific DNA binding"/>
    <property type="evidence" value="ECO:0007669"/>
    <property type="project" value="InterPro"/>
</dbReference>
<evidence type="ECO:0000313" key="7">
    <source>
        <dbReference type="Proteomes" id="UP000235659"/>
    </source>
</evidence>